<dbReference type="InterPro" id="IPR021109">
    <property type="entry name" value="Peptidase_aspartic_dom_sf"/>
</dbReference>
<dbReference type="EMBL" id="KN832010">
    <property type="protein sequence ID" value="KIN98973.1"/>
    <property type="molecule type" value="Genomic_DNA"/>
</dbReference>
<dbReference type="STRING" id="870435.A0A0C3NUT2"/>
<dbReference type="CDD" id="cd00303">
    <property type="entry name" value="retropepsin_like"/>
    <property type="match status" value="1"/>
</dbReference>
<dbReference type="InParanoid" id="A0A0C3NUT2"/>
<reference evidence="2" key="2">
    <citation type="submission" date="2015-01" db="EMBL/GenBank/DDBJ databases">
        <title>Evolutionary Origins and Diversification of the Mycorrhizal Mutualists.</title>
        <authorList>
            <consortium name="DOE Joint Genome Institute"/>
            <consortium name="Mycorrhizal Genomics Consortium"/>
            <person name="Kohler A."/>
            <person name="Kuo A."/>
            <person name="Nagy L.G."/>
            <person name="Floudas D."/>
            <person name="Copeland A."/>
            <person name="Barry K.W."/>
            <person name="Cichocki N."/>
            <person name="Veneault-Fourrey C."/>
            <person name="LaButti K."/>
            <person name="Lindquist E.A."/>
            <person name="Lipzen A."/>
            <person name="Lundell T."/>
            <person name="Morin E."/>
            <person name="Murat C."/>
            <person name="Riley R."/>
            <person name="Ohm R."/>
            <person name="Sun H."/>
            <person name="Tunlid A."/>
            <person name="Henrissat B."/>
            <person name="Grigoriev I.V."/>
            <person name="Hibbett D.S."/>
            <person name="Martin F."/>
        </authorList>
    </citation>
    <scope>NUCLEOTIDE SEQUENCE [LARGE SCALE GENOMIC DNA]</scope>
    <source>
        <strain evidence="2">Marx 270</strain>
    </source>
</reference>
<evidence type="ECO:0000313" key="2">
    <source>
        <dbReference type="Proteomes" id="UP000054217"/>
    </source>
</evidence>
<reference evidence="1 2" key="1">
    <citation type="submission" date="2014-04" db="EMBL/GenBank/DDBJ databases">
        <authorList>
            <consortium name="DOE Joint Genome Institute"/>
            <person name="Kuo A."/>
            <person name="Kohler A."/>
            <person name="Costa M.D."/>
            <person name="Nagy L.G."/>
            <person name="Floudas D."/>
            <person name="Copeland A."/>
            <person name="Barry K.W."/>
            <person name="Cichocki N."/>
            <person name="Veneault-Fourrey C."/>
            <person name="LaButti K."/>
            <person name="Lindquist E.A."/>
            <person name="Lipzen A."/>
            <person name="Lundell T."/>
            <person name="Morin E."/>
            <person name="Murat C."/>
            <person name="Sun H."/>
            <person name="Tunlid A."/>
            <person name="Henrissat B."/>
            <person name="Grigoriev I.V."/>
            <person name="Hibbett D.S."/>
            <person name="Martin F."/>
            <person name="Nordberg H.P."/>
            <person name="Cantor M.N."/>
            <person name="Hua S.X."/>
        </authorList>
    </citation>
    <scope>NUCLEOTIDE SEQUENCE [LARGE SCALE GENOMIC DNA]</scope>
    <source>
        <strain evidence="1 2">Marx 270</strain>
    </source>
</reference>
<accession>A0A0C3NUT2</accession>
<organism evidence="1 2">
    <name type="scientific">Pisolithus tinctorius Marx 270</name>
    <dbReference type="NCBI Taxonomy" id="870435"/>
    <lineage>
        <taxon>Eukaryota</taxon>
        <taxon>Fungi</taxon>
        <taxon>Dikarya</taxon>
        <taxon>Basidiomycota</taxon>
        <taxon>Agaricomycotina</taxon>
        <taxon>Agaricomycetes</taxon>
        <taxon>Agaricomycetidae</taxon>
        <taxon>Boletales</taxon>
        <taxon>Sclerodermatineae</taxon>
        <taxon>Pisolithaceae</taxon>
        <taxon>Pisolithus</taxon>
    </lineage>
</organism>
<sequence length="189" mass="20571">MPTISLASYDEPAFLVLVNSSSTHCFIDTKFANKISVPLYSVPLVQLQLFDSTSNLVITQAADLIFVFPSGDATLVTLYATPLDSECKAVLGYNWLTQHNPLIDWVSSKKPVALGLTCLPIAFINAAAYVWACKLKGSSQFSLQLHPLALTSLQSSKVEDALNLSGVPLEYHEYANMFSKSKATTLALH</sequence>
<gene>
    <name evidence="1" type="ORF">M404DRAFT_30935</name>
</gene>
<dbReference type="Gene3D" id="2.40.70.10">
    <property type="entry name" value="Acid Proteases"/>
    <property type="match status" value="1"/>
</dbReference>
<evidence type="ECO:0000313" key="1">
    <source>
        <dbReference type="EMBL" id="KIN98973.1"/>
    </source>
</evidence>
<dbReference type="Proteomes" id="UP000054217">
    <property type="component" value="Unassembled WGS sequence"/>
</dbReference>
<proteinExistence type="predicted"/>
<dbReference type="AlphaFoldDB" id="A0A0C3NUT2"/>
<dbReference type="OrthoDB" id="2684341at2759"/>
<dbReference type="HOGENOM" id="CLU_1434972_0_0_1"/>
<keyword evidence="2" id="KW-1185">Reference proteome</keyword>
<protein>
    <submittedName>
        <fullName evidence="1">Uncharacterized protein</fullName>
    </submittedName>
</protein>
<name>A0A0C3NUT2_PISTI</name>